<sequence>MKDYLEILVTHTAYLNDFGRTYLFVRENHGQMINQILSIKRIFFSTQPTISQVLQFSEVLLCIHISPNQVLEPQYRTFQHFSYIHQQIFIVDIRIRTRCISIQHSTENRQRKFQGTNHLPFYVAYPMTIFRNLCDKTIFCFHIALITTACFLCHGKTSSIGSTCQLFHQGTLIESIPF</sequence>
<gene>
    <name evidence="1" type="ORF">EVA_02599</name>
</gene>
<dbReference type="AlphaFoldDB" id="J9GNQ6"/>
<organism evidence="1">
    <name type="scientific">gut metagenome</name>
    <dbReference type="NCBI Taxonomy" id="749906"/>
    <lineage>
        <taxon>unclassified sequences</taxon>
        <taxon>metagenomes</taxon>
        <taxon>organismal metagenomes</taxon>
    </lineage>
</organism>
<name>J9GNQ6_9ZZZZ</name>
<evidence type="ECO:0000313" key="1">
    <source>
        <dbReference type="EMBL" id="EJX09294.1"/>
    </source>
</evidence>
<dbReference type="EMBL" id="AMCI01000425">
    <property type="protein sequence ID" value="EJX09294.1"/>
    <property type="molecule type" value="Genomic_DNA"/>
</dbReference>
<reference evidence="1" key="1">
    <citation type="journal article" date="2012" name="PLoS ONE">
        <title>Gene sets for utilization of primary and secondary nutrition supplies in the distal gut of endangered iberian lynx.</title>
        <authorList>
            <person name="Alcaide M."/>
            <person name="Messina E."/>
            <person name="Richter M."/>
            <person name="Bargiela R."/>
            <person name="Peplies J."/>
            <person name="Huws S.A."/>
            <person name="Newbold C.J."/>
            <person name="Golyshin P.N."/>
            <person name="Simon M.A."/>
            <person name="Lopez G."/>
            <person name="Yakimov M.M."/>
            <person name="Ferrer M."/>
        </authorList>
    </citation>
    <scope>NUCLEOTIDE SEQUENCE</scope>
</reference>
<protein>
    <submittedName>
        <fullName evidence="1">Uncharacterized protein</fullName>
    </submittedName>
</protein>
<proteinExistence type="predicted"/>
<comment type="caution">
    <text evidence="1">The sequence shown here is derived from an EMBL/GenBank/DDBJ whole genome shotgun (WGS) entry which is preliminary data.</text>
</comment>
<accession>J9GNQ6</accession>